<evidence type="ECO:0000313" key="3">
    <source>
        <dbReference type="Proteomes" id="UP000827092"/>
    </source>
</evidence>
<gene>
    <name evidence="2" type="ORF">JTE90_001094</name>
</gene>
<dbReference type="Proteomes" id="UP000827092">
    <property type="component" value="Unassembled WGS sequence"/>
</dbReference>
<accession>A0AAV6UJE5</accession>
<dbReference type="AlphaFoldDB" id="A0AAV6UJE5"/>
<comment type="caution">
    <text evidence="2">The sequence shown here is derived from an EMBL/GenBank/DDBJ whole genome shotgun (WGS) entry which is preliminary data.</text>
</comment>
<sequence>MTAKSTSIPQVKKQQQYSVSKSPNGYRQTSPRHHFSSGPNPLNKNIQRYEWVPKRGSVGGFSRPPGVTGGSLLPFPLQKIHLRGGFLYPP</sequence>
<feature type="compositionally biased region" description="Low complexity" evidence="1">
    <location>
        <begin position="10"/>
        <end position="22"/>
    </location>
</feature>
<dbReference type="EMBL" id="JAFNEN010000380">
    <property type="protein sequence ID" value="KAG8184277.1"/>
    <property type="molecule type" value="Genomic_DNA"/>
</dbReference>
<protein>
    <submittedName>
        <fullName evidence="2">Uncharacterized protein</fullName>
    </submittedName>
</protein>
<organism evidence="2 3">
    <name type="scientific">Oedothorax gibbosus</name>
    <dbReference type="NCBI Taxonomy" id="931172"/>
    <lineage>
        <taxon>Eukaryota</taxon>
        <taxon>Metazoa</taxon>
        <taxon>Ecdysozoa</taxon>
        <taxon>Arthropoda</taxon>
        <taxon>Chelicerata</taxon>
        <taxon>Arachnida</taxon>
        <taxon>Araneae</taxon>
        <taxon>Araneomorphae</taxon>
        <taxon>Entelegynae</taxon>
        <taxon>Araneoidea</taxon>
        <taxon>Linyphiidae</taxon>
        <taxon>Erigoninae</taxon>
        <taxon>Oedothorax</taxon>
    </lineage>
</organism>
<name>A0AAV6UJE5_9ARAC</name>
<keyword evidence="3" id="KW-1185">Reference proteome</keyword>
<evidence type="ECO:0000256" key="1">
    <source>
        <dbReference type="SAM" id="MobiDB-lite"/>
    </source>
</evidence>
<evidence type="ECO:0000313" key="2">
    <source>
        <dbReference type="EMBL" id="KAG8184277.1"/>
    </source>
</evidence>
<feature type="region of interest" description="Disordered" evidence="1">
    <location>
        <begin position="1"/>
        <end position="44"/>
    </location>
</feature>
<reference evidence="2 3" key="1">
    <citation type="journal article" date="2022" name="Nat. Ecol. Evol.">
        <title>A masculinizing supergene underlies an exaggerated male reproductive morph in a spider.</title>
        <authorList>
            <person name="Hendrickx F."/>
            <person name="De Corte Z."/>
            <person name="Sonet G."/>
            <person name="Van Belleghem S.M."/>
            <person name="Kostlbacher S."/>
            <person name="Vangestel C."/>
        </authorList>
    </citation>
    <scope>NUCLEOTIDE SEQUENCE [LARGE SCALE GENOMIC DNA]</scope>
    <source>
        <strain evidence="2">W744_W776</strain>
    </source>
</reference>
<proteinExistence type="predicted"/>